<evidence type="ECO:0000313" key="1">
    <source>
        <dbReference type="EMBL" id="OAX41407.1"/>
    </source>
</evidence>
<sequence>MIPFRVSGCQSGATLSLHPGDIWRSMRVVHIKAMARSEIAERRFLLIRSMCPIPSPISLSFLLANLVFTTSISFCFSSCQCACGAASESIQDVFERARQRGSEQETAIANNEEVKKSFSLQLRATTHAPWRFRRSRYVGLRVLVAPCLASRTPCSLCKAREQNISPLSRLRAYPLYEAALSVRHVRHGS</sequence>
<proteinExistence type="predicted"/>
<reference evidence="1 2" key="1">
    <citation type="submission" date="2016-06" db="EMBL/GenBank/DDBJ databases">
        <title>Comparative genomics of the ectomycorrhizal sister species Rhizopogon vinicolor and Rhizopogon vesiculosus (Basidiomycota: Boletales) reveals a divergence of the mating type B locus.</title>
        <authorList>
            <consortium name="DOE Joint Genome Institute"/>
            <person name="Mujic A.B."/>
            <person name="Kuo A."/>
            <person name="Tritt A."/>
            <person name="Lipzen A."/>
            <person name="Chen C."/>
            <person name="Johnson J."/>
            <person name="Sharma A."/>
            <person name="Barry K."/>
            <person name="Grigoriev I.V."/>
            <person name="Spatafora J.W."/>
        </authorList>
    </citation>
    <scope>NUCLEOTIDE SEQUENCE [LARGE SCALE GENOMIC DNA]</scope>
    <source>
        <strain evidence="1 2">AM-OR11-026</strain>
    </source>
</reference>
<organism evidence="1 2">
    <name type="scientific">Rhizopogon vinicolor AM-OR11-026</name>
    <dbReference type="NCBI Taxonomy" id="1314800"/>
    <lineage>
        <taxon>Eukaryota</taxon>
        <taxon>Fungi</taxon>
        <taxon>Dikarya</taxon>
        <taxon>Basidiomycota</taxon>
        <taxon>Agaricomycotina</taxon>
        <taxon>Agaricomycetes</taxon>
        <taxon>Agaricomycetidae</taxon>
        <taxon>Boletales</taxon>
        <taxon>Suillineae</taxon>
        <taxon>Rhizopogonaceae</taxon>
        <taxon>Rhizopogon</taxon>
    </lineage>
</organism>
<gene>
    <name evidence="1" type="ORF">K503DRAFT_502591</name>
</gene>
<dbReference type="AlphaFoldDB" id="A0A1B7N971"/>
<name>A0A1B7N971_9AGAM</name>
<protein>
    <submittedName>
        <fullName evidence="1">Uncharacterized protein</fullName>
    </submittedName>
</protein>
<dbReference type="EMBL" id="KV448181">
    <property type="protein sequence ID" value="OAX41407.1"/>
    <property type="molecule type" value="Genomic_DNA"/>
</dbReference>
<dbReference type="Proteomes" id="UP000092154">
    <property type="component" value="Unassembled WGS sequence"/>
</dbReference>
<keyword evidence="2" id="KW-1185">Reference proteome</keyword>
<evidence type="ECO:0000313" key="2">
    <source>
        <dbReference type="Proteomes" id="UP000092154"/>
    </source>
</evidence>
<accession>A0A1B7N971</accession>
<dbReference type="InParanoid" id="A0A1B7N971"/>